<dbReference type="GO" id="GO:0004560">
    <property type="term" value="F:alpha-L-fucosidase activity"/>
    <property type="evidence" value="ECO:0007669"/>
    <property type="project" value="InterPro"/>
</dbReference>
<evidence type="ECO:0000259" key="8">
    <source>
        <dbReference type="Pfam" id="PF01120"/>
    </source>
</evidence>
<dbReference type="PANTHER" id="PTHR10030:SF37">
    <property type="entry name" value="ALPHA-L-FUCOSIDASE-RELATED"/>
    <property type="match status" value="1"/>
</dbReference>
<keyword evidence="10" id="KW-1185">Reference proteome</keyword>
<dbReference type="GO" id="GO:0006004">
    <property type="term" value="P:fucose metabolic process"/>
    <property type="evidence" value="ECO:0007669"/>
    <property type="project" value="InterPro"/>
</dbReference>
<accession>A0A7X9XAA0</accession>
<dbReference type="EMBL" id="JABANE010000042">
    <property type="protein sequence ID" value="NME69462.1"/>
    <property type="molecule type" value="Genomic_DNA"/>
</dbReference>
<dbReference type="InterPro" id="IPR057739">
    <property type="entry name" value="Glyco_hydro_29_N"/>
</dbReference>
<organism evidence="9 10">
    <name type="scientific">Flammeovirga aprica JL-4</name>
    <dbReference type="NCBI Taxonomy" id="694437"/>
    <lineage>
        <taxon>Bacteria</taxon>
        <taxon>Pseudomonadati</taxon>
        <taxon>Bacteroidota</taxon>
        <taxon>Cytophagia</taxon>
        <taxon>Cytophagales</taxon>
        <taxon>Flammeovirgaceae</taxon>
        <taxon>Flammeovirga</taxon>
    </lineage>
</organism>
<evidence type="ECO:0000313" key="9">
    <source>
        <dbReference type="EMBL" id="NME69462.1"/>
    </source>
</evidence>
<dbReference type="Pfam" id="PF01120">
    <property type="entry name" value="Alpha_L_fucos"/>
    <property type="match status" value="1"/>
</dbReference>
<keyword evidence="6" id="KW-0326">Glycosidase</keyword>
<dbReference type="Proteomes" id="UP000576082">
    <property type="component" value="Unassembled WGS sequence"/>
</dbReference>
<dbReference type="GO" id="GO:0016139">
    <property type="term" value="P:glycoside catabolic process"/>
    <property type="evidence" value="ECO:0007669"/>
    <property type="project" value="TreeGrafter"/>
</dbReference>
<protein>
    <recommendedName>
        <fullName evidence="3">alpha-L-fucosidase</fullName>
        <ecNumber evidence="3">3.2.1.51</ecNumber>
    </recommendedName>
</protein>
<evidence type="ECO:0000256" key="4">
    <source>
        <dbReference type="ARBA" id="ARBA00022729"/>
    </source>
</evidence>
<reference evidence="9 10" key="1">
    <citation type="submission" date="2020-04" db="EMBL/GenBank/DDBJ databases">
        <title>Flammeovirga sp. SR4, a novel species isolated from seawater.</title>
        <authorList>
            <person name="Wang X."/>
        </authorList>
    </citation>
    <scope>NUCLEOTIDE SEQUENCE [LARGE SCALE GENOMIC DNA]</scope>
    <source>
        <strain evidence="9 10">ATCC 23126</strain>
    </source>
</reference>
<dbReference type="PIRSF" id="PIRSF001092">
    <property type="entry name" value="Alpha-L-fucosidase"/>
    <property type="match status" value="1"/>
</dbReference>
<comment type="function">
    <text evidence="1">Alpha-L-fucosidase is responsible for hydrolyzing the alpha-1,6-linked fucose joined to the reducing-end N-acetylglucosamine of the carbohydrate moieties of glycoproteins.</text>
</comment>
<evidence type="ECO:0000256" key="5">
    <source>
        <dbReference type="ARBA" id="ARBA00022801"/>
    </source>
</evidence>
<dbReference type="EC" id="3.2.1.51" evidence="3"/>
<comment type="similarity">
    <text evidence="2">Belongs to the glycosyl hydrolase 29 family.</text>
</comment>
<dbReference type="PANTHER" id="PTHR10030">
    <property type="entry name" value="ALPHA-L-FUCOSIDASE"/>
    <property type="match status" value="1"/>
</dbReference>
<comment type="caution">
    <text evidence="9">The sequence shown here is derived from an EMBL/GenBank/DDBJ whole genome shotgun (WGS) entry which is preliminary data.</text>
</comment>
<dbReference type="InterPro" id="IPR016286">
    <property type="entry name" value="FUC_metazoa-typ"/>
</dbReference>
<evidence type="ECO:0000256" key="1">
    <source>
        <dbReference type="ARBA" id="ARBA00004071"/>
    </source>
</evidence>
<dbReference type="Gene3D" id="3.20.20.80">
    <property type="entry name" value="Glycosidases"/>
    <property type="match status" value="1"/>
</dbReference>
<sequence>MKIKLLSKMRNLILQFLLTLLPLSIFSQEMKSYDERMQWFKDAKLGVFIHWGYYGVNGISESWSMYHQRITWEDYMKQGEQFTAEKYDPKEWAQLFKSMGADYVVMTSKHHDGLALWDSKYSKLDAKDHAKAGRDLYTPYVEAVRVAGMKVGVYYSLCDWSHPDYSPITFPRDEKTLRKLYPQGKTEKYWTEWQRFQYFNFNQMRELFDNYTPDLVWFDGDWEHKSHEWPSRAIKDSLLTWNPNVVVNSRLNQYGDYNTPEQDPPILTPDRPWELCMTMNTSWGYFPTDTDYKSSKYLVETLVESISKGGNLLINIGPKPNGEIAEEQRTRLEDIGRWVQKHDEAVHGTVAGLEYGHYFGPTTLSEDRKTIYLYNFQKPSEFVTLKGVKNKVKKIRVVGSDQELEYKVNDSAPWNEIPGIVQIFTPENIADEYVTVIAVEIEGEVELYRGIGHAIELN</sequence>
<feature type="domain" description="Glycoside hydrolase family 29 N-terminal" evidence="8">
    <location>
        <begin position="28"/>
        <end position="344"/>
    </location>
</feature>
<dbReference type="GO" id="GO:0005764">
    <property type="term" value="C:lysosome"/>
    <property type="evidence" value="ECO:0007669"/>
    <property type="project" value="TreeGrafter"/>
</dbReference>
<evidence type="ECO:0000256" key="2">
    <source>
        <dbReference type="ARBA" id="ARBA00007951"/>
    </source>
</evidence>
<evidence type="ECO:0000256" key="3">
    <source>
        <dbReference type="ARBA" id="ARBA00012662"/>
    </source>
</evidence>
<dbReference type="AlphaFoldDB" id="A0A7X9XAA0"/>
<evidence type="ECO:0000256" key="6">
    <source>
        <dbReference type="ARBA" id="ARBA00023295"/>
    </source>
</evidence>
<feature type="site" description="May be important for catalysis" evidence="7">
    <location>
        <position position="276"/>
    </location>
</feature>
<evidence type="ECO:0000313" key="10">
    <source>
        <dbReference type="Proteomes" id="UP000576082"/>
    </source>
</evidence>
<keyword evidence="4" id="KW-0732">Signal</keyword>
<dbReference type="InterPro" id="IPR000933">
    <property type="entry name" value="Glyco_hydro_29"/>
</dbReference>
<dbReference type="SUPFAM" id="SSF51445">
    <property type="entry name" value="(Trans)glycosidases"/>
    <property type="match status" value="1"/>
</dbReference>
<proteinExistence type="inferred from homology"/>
<gene>
    <name evidence="9" type="ORF">HHU12_15910</name>
</gene>
<dbReference type="InterPro" id="IPR017853">
    <property type="entry name" value="GH"/>
</dbReference>
<evidence type="ECO:0000256" key="7">
    <source>
        <dbReference type="PIRSR" id="PIRSR001092-1"/>
    </source>
</evidence>
<name>A0A7X9XAA0_9BACT</name>
<keyword evidence="5" id="KW-0378">Hydrolase</keyword>
<dbReference type="SMART" id="SM00812">
    <property type="entry name" value="Alpha_L_fucos"/>
    <property type="match status" value="1"/>
</dbReference>
<dbReference type="PRINTS" id="PR00741">
    <property type="entry name" value="GLHYDRLASE29"/>
</dbReference>